<keyword evidence="1" id="KW-0472">Membrane</keyword>
<gene>
    <name evidence="2" type="ORF">NJT12_20925</name>
</gene>
<evidence type="ECO:0000256" key="1">
    <source>
        <dbReference type="SAM" id="Phobius"/>
    </source>
</evidence>
<organism evidence="2 3">
    <name type="scientific">Flavobacterium azizsancarii</name>
    <dbReference type="NCBI Taxonomy" id="2961580"/>
    <lineage>
        <taxon>Bacteria</taxon>
        <taxon>Pseudomonadati</taxon>
        <taxon>Bacteroidota</taxon>
        <taxon>Flavobacteriia</taxon>
        <taxon>Flavobacteriales</taxon>
        <taxon>Flavobacteriaceae</taxon>
        <taxon>Flavobacterium</taxon>
    </lineage>
</organism>
<reference evidence="2 3" key="1">
    <citation type="journal article" date="2023" name="Chemosphere">
        <title>Whole genome analysis of Flavobacterium aziz-sancarii sp. nov., isolated from Ardley Island (Antarctica), revealed a rich resistome and bioremediation potential.</title>
        <authorList>
            <person name="Otur C."/>
            <person name="Okay S."/>
            <person name="Kurt-Kizildogan A."/>
        </authorList>
    </citation>
    <scope>NUCLEOTIDE SEQUENCE [LARGE SCALE GENOMIC DNA]</scope>
    <source>
        <strain evidence="2 3">AC</strain>
    </source>
</reference>
<name>A0ABT4WHM5_9FLAO</name>
<proteinExistence type="predicted"/>
<sequence>MARTVIEIENNIFNKIANDERLTALSSVSKVAIYRLFVFVVAYSIFILENLFDTHEKEINEKIFSQKTGRLPWYKTMALTYQYGFDLVPDKDYFDNGNASDEEIEASKIIKYAAVNEAEDFSRIIVKIAGEKDGKLSDFDDPSQVEAIEAYFEEIKVAGTDLTIINYKADQLYLKMQIQRDVLILDQNGMSKLNANYPVVDALRQFMKELDFNGKLRLSALVDKVQLVPGVIDATLIGAQSSWIDPDLNGYGVPQPIFISKVAESGYYEIVTFDDIEYVV</sequence>
<dbReference type="RefSeq" id="WP_271337985.1">
    <property type="nucleotide sequence ID" value="NZ_JAMZNK010000049.1"/>
</dbReference>
<protein>
    <submittedName>
        <fullName evidence="2">Nucleotidyltransferase</fullName>
    </submittedName>
</protein>
<dbReference type="EMBL" id="JAMZNK010000049">
    <property type="protein sequence ID" value="MDA6072094.1"/>
    <property type="molecule type" value="Genomic_DNA"/>
</dbReference>
<comment type="caution">
    <text evidence="2">The sequence shown here is derived from an EMBL/GenBank/DDBJ whole genome shotgun (WGS) entry which is preliminary data.</text>
</comment>
<keyword evidence="1" id="KW-1133">Transmembrane helix</keyword>
<dbReference type="Proteomes" id="UP001212170">
    <property type="component" value="Unassembled WGS sequence"/>
</dbReference>
<feature type="transmembrane region" description="Helical" evidence="1">
    <location>
        <begin position="32"/>
        <end position="52"/>
    </location>
</feature>
<keyword evidence="1" id="KW-0812">Transmembrane</keyword>
<evidence type="ECO:0000313" key="2">
    <source>
        <dbReference type="EMBL" id="MDA6072094.1"/>
    </source>
</evidence>
<keyword evidence="3" id="KW-1185">Reference proteome</keyword>
<evidence type="ECO:0000313" key="3">
    <source>
        <dbReference type="Proteomes" id="UP001212170"/>
    </source>
</evidence>
<accession>A0ABT4WHM5</accession>